<evidence type="ECO:0000256" key="2">
    <source>
        <dbReference type="ARBA" id="ARBA00022771"/>
    </source>
</evidence>
<dbReference type="Gene3D" id="3.30.40.10">
    <property type="entry name" value="Zinc/RING finger domain, C3HC4 (zinc finger)"/>
    <property type="match status" value="1"/>
</dbReference>
<accession>A0ABC8SGC0</accession>
<dbReference type="CDD" id="cd16454">
    <property type="entry name" value="RING-H2_PA-TM-RING"/>
    <property type="match status" value="1"/>
</dbReference>
<name>A0ABC8SGC0_9AQUA</name>
<dbReference type="PANTHER" id="PTHR45931:SF25">
    <property type="entry name" value="E3 UBIQUITIN-PROTEIN LIGASE RLIM-LIKE ISOFORM X1"/>
    <property type="match status" value="1"/>
</dbReference>
<dbReference type="PANTHER" id="PTHR45931">
    <property type="entry name" value="SI:CH211-59O9.10"/>
    <property type="match status" value="1"/>
</dbReference>
<feature type="region of interest" description="Disordered" evidence="5">
    <location>
        <begin position="79"/>
        <end position="152"/>
    </location>
</feature>
<dbReference type="Pfam" id="PF13639">
    <property type="entry name" value="zf-RING_2"/>
    <property type="match status" value="1"/>
</dbReference>
<dbReference type="AlphaFoldDB" id="A0ABC8SGC0"/>
<feature type="compositionally biased region" description="Polar residues" evidence="5">
    <location>
        <begin position="92"/>
        <end position="113"/>
    </location>
</feature>
<evidence type="ECO:0000256" key="3">
    <source>
        <dbReference type="ARBA" id="ARBA00022833"/>
    </source>
</evidence>
<dbReference type="SUPFAM" id="SSF57850">
    <property type="entry name" value="RING/U-box"/>
    <property type="match status" value="1"/>
</dbReference>
<sequence>MLYTCRSLTNINENAILISDANGDAFRCFEGLRKSRSTHNRLKNKNIPFSVEAQHLCREKGDPYSAHQQYENMMVRRDIGNGDSARTRNDYSNDQDSMSHQDGCTPPVAQTGSHVRPELRQSVEGPPTVNTVIKRQRQRSTSRNHGECSTSAFDDPEIVFLGSSGVSMNLRSRRNQNRHGVGILDPDIELDEFSPEVGHSAPQNTVCSSNIDSGARARQVEADELLARELQEQLYNEVPRVRVGEIDAHIALTLQQAEDTRQAFSSGSDSLFHPSSSLIPNLRRQSQSRSSRSPIIRRGPQARVPSSTRLAQLRSRFRGQSRTVSSRERNSLFPPNVDVEMRMHILEAMEAVSDMSSFLQAPRDFNENDYEMLLALDENNHHIGVSFDQMNGLPQSTVQTDNFDEVCAICLETPTIGDTIRHLPCLHKFHKDCIDPWLRRKTSCPVCKSSIT</sequence>
<dbReference type="FunFam" id="3.30.40.10:FF:000594">
    <property type="entry name" value="RING/U-box superfamily protein"/>
    <property type="match status" value="1"/>
</dbReference>
<protein>
    <recommendedName>
        <fullName evidence="6">RING-type domain-containing protein</fullName>
    </recommendedName>
</protein>
<keyword evidence="2 4" id="KW-0863">Zinc-finger</keyword>
<evidence type="ECO:0000256" key="4">
    <source>
        <dbReference type="PROSITE-ProRule" id="PRU00175"/>
    </source>
</evidence>
<feature type="compositionally biased region" description="Polar residues" evidence="5">
    <location>
        <begin position="265"/>
        <end position="279"/>
    </location>
</feature>
<dbReference type="PROSITE" id="PS50089">
    <property type="entry name" value="ZF_RING_2"/>
    <property type="match status" value="1"/>
</dbReference>
<feature type="compositionally biased region" description="Low complexity" evidence="5">
    <location>
        <begin position="283"/>
        <end position="298"/>
    </location>
</feature>
<feature type="compositionally biased region" description="Basic and acidic residues" evidence="5">
    <location>
        <begin position="79"/>
        <end position="91"/>
    </location>
</feature>
<comment type="caution">
    <text evidence="7">The sequence shown here is derived from an EMBL/GenBank/DDBJ whole genome shotgun (WGS) entry which is preliminary data.</text>
</comment>
<dbReference type="Proteomes" id="UP001642360">
    <property type="component" value="Unassembled WGS sequence"/>
</dbReference>
<dbReference type="InterPro" id="IPR001841">
    <property type="entry name" value="Znf_RING"/>
</dbReference>
<keyword evidence="1" id="KW-0479">Metal-binding</keyword>
<dbReference type="InterPro" id="IPR013083">
    <property type="entry name" value="Znf_RING/FYVE/PHD"/>
</dbReference>
<organism evidence="7 8">
    <name type="scientific">Ilex paraguariensis</name>
    <name type="common">yerba mate</name>
    <dbReference type="NCBI Taxonomy" id="185542"/>
    <lineage>
        <taxon>Eukaryota</taxon>
        <taxon>Viridiplantae</taxon>
        <taxon>Streptophyta</taxon>
        <taxon>Embryophyta</taxon>
        <taxon>Tracheophyta</taxon>
        <taxon>Spermatophyta</taxon>
        <taxon>Magnoliopsida</taxon>
        <taxon>eudicotyledons</taxon>
        <taxon>Gunneridae</taxon>
        <taxon>Pentapetalae</taxon>
        <taxon>asterids</taxon>
        <taxon>campanulids</taxon>
        <taxon>Aquifoliales</taxon>
        <taxon>Aquifoliaceae</taxon>
        <taxon>Ilex</taxon>
    </lineage>
</organism>
<gene>
    <name evidence="7" type="ORF">ILEXP_LOCUS24306</name>
</gene>
<evidence type="ECO:0000256" key="1">
    <source>
        <dbReference type="ARBA" id="ARBA00022723"/>
    </source>
</evidence>
<evidence type="ECO:0000256" key="5">
    <source>
        <dbReference type="SAM" id="MobiDB-lite"/>
    </source>
</evidence>
<dbReference type="GO" id="GO:0008270">
    <property type="term" value="F:zinc ion binding"/>
    <property type="evidence" value="ECO:0007669"/>
    <property type="project" value="UniProtKB-KW"/>
</dbReference>
<feature type="domain" description="RING-type" evidence="6">
    <location>
        <begin position="407"/>
        <end position="448"/>
    </location>
</feature>
<evidence type="ECO:0000313" key="8">
    <source>
        <dbReference type="Proteomes" id="UP001642360"/>
    </source>
</evidence>
<feature type="region of interest" description="Disordered" evidence="5">
    <location>
        <begin position="265"/>
        <end position="308"/>
    </location>
</feature>
<dbReference type="InterPro" id="IPR051834">
    <property type="entry name" value="RING_finger_E3_ligase"/>
</dbReference>
<keyword evidence="3" id="KW-0862">Zinc</keyword>
<dbReference type="InterPro" id="IPR011016">
    <property type="entry name" value="Znf_RING-CH"/>
</dbReference>
<proteinExistence type="predicted"/>
<feature type="compositionally biased region" description="Polar residues" evidence="5">
    <location>
        <begin position="143"/>
        <end position="152"/>
    </location>
</feature>
<keyword evidence="8" id="KW-1185">Reference proteome</keyword>
<evidence type="ECO:0000259" key="6">
    <source>
        <dbReference type="PROSITE" id="PS50089"/>
    </source>
</evidence>
<dbReference type="SMART" id="SM00744">
    <property type="entry name" value="RINGv"/>
    <property type="match status" value="1"/>
</dbReference>
<dbReference type="SMART" id="SM00184">
    <property type="entry name" value="RING"/>
    <property type="match status" value="1"/>
</dbReference>
<reference evidence="7 8" key="1">
    <citation type="submission" date="2024-02" db="EMBL/GenBank/DDBJ databases">
        <authorList>
            <person name="Vignale AGUSTIN F."/>
            <person name="Sosa J E."/>
            <person name="Modenutti C."/>
        </authorList>
    </citation>
    <scope>NUCLEOTIDE SEQUENCE [LARGE SCALE GENOMIC DNA]</scope>
</reference>
<dbReference type="EMBL" id="CAUOFW020002758">
    <property type="protein sequence ID" value="CAK9155890.1"/>
    <property type="molecule type" value="Genomic_DNA"/>
</dbReference>
<evidence type="ECO:0000313" key="7">
    <source>
        <dbReference type="EMBL" id="CAK9155890.1"/>
    </source>
</evidence>